<dbReference type="EC" id="2.3.2.27" evidence="4"/>
<comment type="catalytic activity">
    <reaction evidence="1">
        <text>S-ubiquitinyl-[E2 ubiquitin-conjugating enzyme]-L-cysteine + [acceptor protein]-L-lysine = [E2 ubiquitin-conjugating enzyme]-L-cysteine + N(6)-ubiquitinyl-[acceptor protein]-L-lysine.</text>
        <dbReference type="EC" id="2.3.2.27"/>
    </reaction>
</comment>
<dbReference type="PANTHER" id="PTHR46279:SF2">
    <property type="entry name" value="RING-H2 FINGER PROTEIN ATL21A-RELATED"/>
    <property type="match status" value="1"/>
</dbReference>
<dbReference type="PANTHER" id="PTHR46279">
    <property type="entry name" value="RING/U-BOX SUPERFAMILY PROTEIN"/>
    <property type="match status" value="1"/>
</dbReference>
<dbReference type="Pfam" id="PF13947">
    <property type="entry name" value="GUB_WAK_bind"/>
    <property type="match status" value="1"/>
</dbReference>
<evidence type="ECO:0000256" key="13">
    <source>
        <dbReference type="ARBA" id="ARBA00023136"/>
    </source>
</evidence>
<keyword evidence="10" id="KW-0833">Ubl conjugation pathway</keyword>
<evidence type="ECO:0000313" key="17">
    <source>
        <dbReference type="EMBL" id="CAJ1961290.1"/>
    </source>
</evidence>
<evidence type="ECO:0000256" key="14">
    <source>
        <dbReference type="ARBA" id="ARBA00024209"/>
    </source>
</evidence>
<dbReference type="EMBL" id="OY731403">
    <property type="protein sequence ID" value="CAJ1961290.1"/>
    <property type="molecule type" value="Genomic_DNA"/>
</dbReference>
<sequence>MLGPGHNKTRTFSILILLMANCMYIYNHLTFRPMFLNWMVAPKIWILLSTSQYWSLLTEDFFSCKAMDFLKVLFHFFMFFPVTYASYDCQYYSWCSDNNILIRFPFQIQGQQNPYCGYPGFRLTCSNDSKTVITLPYSGKFFVRNISYLRQEMRVHDPDNCLPKRLLSLNLSGSPFIATSLRNYTVLRCPTRITGSQFIPIECLSNSTSFVSAIPSVNFTDSLPDSCHVIKNLSFARPGPYDENLTHDFSRDLRLTWYAPDCRYCESQEALCGFETINSDQVGCFSDYQTGKFTPLCPLICSFIIF</sequence>
<dbReference type="InterPro" id="IPR046948">
    <property type="entry name" value="ATL20-22-like"/>
</dbReference>
<evidence type="ECO:0000256" key="7">
    <source>
        <dbReference type="ARBA" id="ARBA00022723"/>
    </source>
</evidence>
<evidence type="ECO:0000256" key="3">
    <source>
        <dbReference type="ARBA" id="ARBA00004906"/>
    </source>
</evidence>
<reference evidence="17" key="1">
    <citation type="submission" date="2023-10" db="EMBL/GenBank/DDBJ databases">
        <authorList>
            <person name="Domelevo Entfellner J.-B."/>
        </authorList>
    </citation>
    <scope>NUCLEOTIDE SEQUENCE</scope>
</reference>
<dbReference type="Proteomes" id="UP001189624">
    <property type="component" value="Chromosome 6"/>
</dbReference>
<evidence type="ECO:0000256" key="15">
    <source>
        <dbReference type="SAM" id="Phobius"/>
    </source>
</evidence>
<evidence type="ECO:0000256" key="2">
    <source>
        <dbReference type="ARBA" id="ARBA00004167"/>
    </source>
</evidence>
<evidence type="ECO:0000256" key="4">
    <source>
        <dbReference type="ARBA" id="ARBA00012483"/>
    </source>
</evidence>
<keyword evidence="12 15" id="KW-1133">Transmembrane helix</keyword>
<evidence type="ECO:0000256" key="9">
    <source>
        <dbReference type="ARBA" id="ARBA00022771"/>
    </source>
</evidence>
<keyword evidence="5" id="KW-0808">Transferase</keyword>
<dbReference type="GO" id="GO:0030247">
    <property type="term" value="F:polysaccharide binding"/>
    <property type="evidence" value="ECO:0007669"/>
    <property type="project" value="InterPro"/>
</dbReference>
<dbReference type="GO" id="GO:0061630">
    <property type="term" value="F:ubiquitin protein ligase activity"/>
    <property type="evidence" value="ECO:0007669"/>
    <property type="project" value="UniProtKB-EC"/>
</dbReference>
<dbReference type="Gramene" id="rna-AYBTSS11_LOCUS18653">
    <property type="protein sequence ID" value="CAJ1961290.1"/>
    <property type="gene ID" value="gene-AYBTSS11_LOCUS18653"/>
</dbReference>
<dbReference type="GO" id="GO:0016020">
    <property type="term" value="C:membrane"/>
    <property type="evidence" value="ECO:0007669"/>
    <property type="project" value="UniProtKB-SubCell"/>
</dbReference>
<evidence type="ECO:0000259" key="16">
    <source>
        <dbReference type="Pfam" id="PF13947"/>
    </source>
</evidence>
<comment type="pathway">
    <text evidence="3">Protein modification; protein ubiquitination.</text>
</comment>
<dbReference type="InterPro" id="IPR025287">
    <property type="entry name" value="WAK_GUB"/>
</dbReference>
<organism evidence="17 18">
    <name type="scientific">Sphenostylis stenocarpa</name>
    <dbReference type="NCBI Taxonomy" id="92480"/>
    <lineage>
        <taxon>Eukaryota</taxon>
        <taxon>Viridiplantae</taxon>
        <taxon>Streptophyta</taxon>
        <taxon>Embryophyta</taxon>
        <taxon>Tracheophyta</taxon>
        <taxon>Spermatophyta</taxon>
        <taxon>Magnoliopsida</taxon>
        <taxon>eudicotyledons</taxon>
        <taxon>Gunneridae</taxon>
        <taxon>Pentapetalae</taxon>
        <taxon>rosids</taxon>
        <taxon>fabids</taxon>
        <taxon>Fabales</taxon>
        <taxon>Fabaceae</taxon>
        <taxon>Papilionoideae</taxon>
        <taxon>50 kb inversion clade</taxon>
        <taxon>NPAAA clade</taxon>
        <taxon>indigoferoid/millettioid clade</taxon>
        <taxon>Phaseoleae</taxon>
        <taxon>Sphenostylis</taxon>
    </lineage>
</organism>
<feature type="transmembrane region" description="Helical" evidence="15">
    <location>
        <begin position="12"/>
        <end position="29"/>
    </location>
</feature>
<accession>A0AA86VZ64</accession>
<keyword evidence="9" id="KW-0863">Zinc-finger</keyword>
<evidence type="ECO:0000256" key="5">
    <source>
        <dbReference type="ARBA" id="ARBA00022679"/>
    </source>
</evidence>
<protein>
    <recommendedName>
        <fullName evidence="4">RING-type E3 ubiquitin transferase</fullName>
        <ecNumber evidence="4">2.3.2.27</ecNumber>
    </recommendedName>
</protein>
<keyword evidence="8" id="KW-0732">Signal</keyword>
<proteinExistence type="inferred from homology"/>
<evidence type="ECO:0000256" key="11">
    <source>
        <dbReference type="ARBA" id="ARBA00022833"/>
    </source>
</evidence>
<keyword evidence="6 15" id="KW-0812">Transmembrane</keyword>
<keyword evidence="13 15" id="KW-0472">Membrane</keyword>
<evidence type="ECO:0000256" key="1">
    <source>
        <dbReference type="ARBA" id="ARBA00000900"/>
    </source>
</evidence>
<evidence type="ECO:0000256" key="8">
    <source>
        <dbReference type="ARBA" id="ARBA00022729"/>
    </source>
</evidence>
<comment type="subcellular location">
    <subcellularLocation>
        <location evidence="2">Membrane</location>
        <topology evidence="2">Single-pass membrane protein</topology>
    </subcellularLocation>
</comment>
<evidence type="ECO:0000256" key="6">
    <source>
        <dbReference type="ARBA" id="ARBA00022692"/>
    </source>
</evidence>
<gene>
    <name evidence="17" type="ORF">AYBTSS11_LOCUS18653</name>
</gene>
<dbReference type="AlphaFoldDB" id="A0AA86VZ64"/>
<keyword evidence="18" id="KW-1185">Reference proteome</keyword>
<keyword evidence="11" id="KW-0862">Zinc</keyword>
<feature type="domain" description="Wall-associated receptor kinase galacturonan-binding" evidence="16">
    <location>
        <begin position="89"/>
        <end position="157"/>
    </location>
</feature>
<keyword evidence="7" id="KW-0479">Metal-binding</keyword>
<evidence type="ECO:0000256" key="12">
    <source>
        <dbReference type="ARBA" id="ARBA00022989"/>
    </source>
</evidence>
<evidence type="ECO:0000256" key="10">
    <source>
        <dbReference type="ARBA" id="ARBA00022786"/>
    </source>
</evidence>
<dbReference type="GO" id="GO:0008270">
    <property type="term" value="F:zinc ion binding"/>
    <property type="evidence" value="ECO:0007669"/>
    <property type="project" value="UniProtKB-KW"/>
</dbReference>
<comment type="similarity">
    <text evidence="14">Belongs to the RING-type zinc finger family. ATL subfamily.</text>
</comment>
<evidence type="ECO:0000313" key="18">
    <source>
        <dbReference type="Proteomes" id="UP001189624"/>
    </source>
</evidence>
<name>A0AA86VZ64_9FABA</name>